<evidence type="ECO:0000313" key="1">
    <source>
        <dbReference type="EMBL" id="RGT86528.1"/>
    </source>
</evidence>
<dbReference type="AlphaFoldDB" id="A0A412Q917"/>
<proteinExistence type="predicted"/>
<gene>
    <name evidence="1" type="ORF">DWX04_21115</name>
</gene>
<name>A0A412Q917_PHOVU</name>
<organism evidence="1 2">
    <name type="scientific">Phocaeicola vulgatus</name>
    <name type="common">Bacteroides vulgatus</name>
    <dbReference type="NCBI Taxonomy" id="821"/>
    <lineage>
        <taxon>Bacteria</taxon>
        <taxon>Pseudomonadati</taxon>
        <taxon>Bacteroidota</taxon>
        <taxon>Bacteroidia</taxon>
        <taxon>Bacteroidales</taxon>
        <taxon>Bacteroidaceae</taxon>
        <taxon>Phocaeicola</taxon>
    </lineage>
</organism>
<evidence type="ECO:0000313" key="2">
    <source>
        <dbReference type="Proteomes" id="UP000283833"/>
    </source>
</evidence>
<dbReference type="EMBL" id="QRXI01000046">
    <property type="protein sequence ID" value="RGT86528.1"/>
    <property type="molecule type" value="Genomic_DNA"/>
</dbReference>
<comment type="caution">
    <text evidence="1">The sequence shown here is derived from an EMBL/GenBank/DDBJ whole genome shotgun (WGS) entry which is preliminary data.</text>
</comment>
<accession>A0A412Q917</accession>
<reference evidence="1 2" key="1">
    <citation type="submission" date="2018-08" db="EMBL/GenBank/DDBJ databases">
        <title>A genome reference for cultivated species of the human gut microbiota.</title>
        <authorList>
            <person name="Zou Y."/>
            <person name="Xue W."/>
            <person name="Luo G."/>
        </authorList>
    </citation>
    <scope>NUCLEOTIDE SEQUENCE [LARGE SCALE GENOMIC DNA]</scope>
    <source>
        <strain evidence="1 2">AF18-14</strain>
    </source>
</reference>
<dbReference type="Proteomes" id="UP000283833">
    <property type="component" value="Unassembled WGS sequence"/>
</dbReference>
<sequence length="79" mass="9395">MRKKKKQISMEANRFKSVEELIKSFEEYSGFSIEPEDVDTREKLLNKISEIQDCLSNEVTDNCSEYYYEAEQLMPEDED</sequence>
<protein>
    <submittedName>
        <fullName evidence="1">Uncharacterized protein</fullName>
    </submittedName>
</protein>